<keyword evidence="3" id="KW-1185">Reference proteome</keyword>
<comment type="caution">
    <text evidence="2">The sequence shown here is derived from an EMBL/GenBank/DDBJ whole genome shotgun (WGS) entry which is preliminary data.</text>
</comment>
<gene>
    <name evidence="2" type="ORF">BU204_04010</name>
</gene>
<evidence type="ECO:0000313" key="3">
    <source>
        <dbReference type="Proteomes" id="UP000185596"/>
    </source>
</evidence>
<accession>A0A1Q8CXE6</accession>
<dbReference type="STRING" id="1912961.BU204_04010"/>
<evidence type="ECO:0000256" key="1">
    <source>
        <dbReference type="SAM" id="MobiDB-lite"/>
    </source>
</evidence>
<proteinExistence type="predicted"/>
<feature type="compositionally biased region" description="Polar residues" evidence="1">
    <location>
        <begin position="65"/>
        <end position="79"/>
    </location>
</feature>
<name>A0A1Q8CXE6_9PSEU</name>
<dbReference type="EMBL" id="MSIE01000004">
    <property type="protein sequence ID" value="OLF19023.1"/>
    <property type="molecule type" value="Genomic_DNA"/>
</dbReference>
<dbReference type="Proteomes" id="UP000185596">
    <property type="component" value="Unassembled WGS sequence"/>
</dbReference>
<dbReference type="AlphaFoldDB" id="A0A1Q8CXE6"/>
<organism evidence="2 3">
    <name type="scientific">Actinophytocola xanthii</name>
    <dbReference type="NCBI Taxonomy" id="1912961"/>
    <lineage>
        <taxon>Bacteria</taxon>
        <taxon>Bacillati</taxon>
        <taxon>Actinomycetota</taxon>
        <taxon>Actinomycetes</taxon>
        <taxon>Pseudonocardiales</taxon>
        <taxon>Pseudonocardiaceae</taxon>
    </lineage>
</organism>
<feature type="region of interest" description="Disordered" evidence="1">
    <location>
        <begin position="36"/>
        <end position="85"/>
    </location>
</feature>
<reference evidence="2 3" key="1">
    <citation type="submission" date="2016-12" db="EMBL/GenBank/DDBJ databases">
        <title>The draft genome sequence of Actinophytocola sp. 11-183.</title>
        <authorList>
            <person name="Wang W."/>
            <person name="Yuan L."/>
        </authorList>
    </citation>
    <scope>NUCLEOTIDE SEQUENCE [LARGE SCALE GENOMIC DNA]</scope>
    <source>
        <strain evidence="2 3">11-183</strain>
    </source>
</reference>
<feature type="compositionally biased region" description="Basic residues" evidence="1">
    <location>
        <begin position="39"/>
        <end position="49"/>
    </location>
</feature>
<protein>
    <submittedName>
        <fullName evidence="2">Uncharacterized protein</fullName>
    </submittedName>
</protein>
<evidence type="ECO:0000313" key="2">
    <source>
        <dbReference type="EMBL" id="OLF19023.1"/>
    </source>
</evidence>
<dbReference type="RefSeq" id="WP_075124147.1">
    <property type="nucleotide sequence ID" value="NZ_MSIE01000004.1"/>
</dbReference>
<sequence>MTEPSPVPPSPGDGRRLEQLRERRAAAAADRAAFEANRRHGLRSRHAAKLAHLAARARAADESQEAPSTDGTHDNTQNHPEGDVA</sequence>